<reference evidence="2 3" key="1">
    <citation type="submission" date="2016-11" db="EMBL/GenBank/DDBJ databases">
        <authorList>
            <person name="Jaros S."/>
            <person name="Januszkiewicz K."/>
            <person name="Wedrychowicz H."/>
        </authorList>
    </citation>
    <scope>NUCLEOTIDE SEQUENCE [LARGE SCALE GENOMIC DNA]</scope>
    <source>
        <strain evidence="2 3">DSM 24787</strain>
    </source>
</reference>
<dbReference type="GO" id="GO:0050135">
    <property type="term" value="F:NADP+ nucleosidase activity"/>
    <property type="evidence" value="ECO:0007669"/>
    <property type="project" value="InterPro"/>
</dbReference>
<proteinExistence type="predicted"/>
<organism evidence="2 3">
    <name type="scientific">Chitinophaga niabensis</name>
    <dbReference type="NCBI Taxonomy" id="536979"/>
    <lineage>
        <taxon>Bacteria</taxon>
        <taxon>Pseudomonadati</taxon>
        <taxon>Bacteroidota</taxon>
        <taxon>Chitinophagia</taxon>
        <taxon>Chitinophagales</taxon>
        <taxon>Chitinophagaceae</taxon>
        <taxon>Chitinophaga</taxon>
    </lineage>
</organism>
<dbReference type="RefSeq" id="WP_074239182.1">
    <property type="nucleotide sequence ID" value="NZ_FSRA01000001.1"/>
</dbReference>
<feature type="domain" description="CD-NTase-associated protein 12/Pycsar effector protein TIR" evidence="1">
    <location>
        <begin position="8"/>
        <end position="126"/>
    </location>
</feature>
<accession>A0A1N6F9A6</accession>
<dbReference type="InterPro" id="IPR019302">
    <property type="entry name" value="CAP12/PCTIR_TIR_dom"/>
</dbReference>
<sequence>MAIHKPLVFIGCSSEGLELAKNLQYQLQSIARTKIWNQGVFALGDSTLEGLIQALDDFDYAIFILSADDESVSRNERFLTSRDNVVFELGLFMGKLGRRKTFALYDAHKRPKIISDLAGITLATYDSSDPDLSSCLGPASYLISKTIKDSLPKQTLTTTSFWKSYLANSYHIVVGRFQEFKHFEPSGFLAVGDARALSDVSAYLESIGSKPPKVEYADKIDGDLLGNDLIIIGGPDANELCKEVVARLSLSLRFGNPQKYEVSFTNSKTGEKYVPVLMDGKVKKDFGVIIKAPNPFNPKRNVILLFGAFGYGTWAAVKHAISQDFLENQTVLENYFECVVETEIVKDRPQAFKMVFLEKLEVTV</sequence>
<protein>
    <submittedName>
        <fullName evidence="2">Predicted nucleotide-binding protein containing TIR-like domain-containing protein</fullName>
    </submittedName>
</protein>
<evidence type="ECO:0000313" key="3">
    <source>
        <dbReference type="Proteomes" id="UP000185003"/>
    </source>
</evidence>
<dbReference type="EMBL" id="FSRA01000001">
    <property type="protein sequence ID" value="SIN91861.1"/>
    <property type="molecule type" value="Genomic_DNA"/>
</dbReference>
<evidence type="ECO:0000313" key="2">
    <source>
        <dbReference type="EMBL" id="SIN91861.1"/>
    </source>
</evidence>
<keyword evidence="3" id="KW-1185">Reference proteome</keyword>
<name>A0A1N6F9A6_9BACT</name>
<evidence type="ECO:0000259" key="1">
    <source>
        <dbReference type="Pfam" id="PF10137"/>
    </source>
</evidence>
<dbReference type="OrthoDB" id="5497289at2"/>
<dbReference type="STRING" id="536979.SAMN04488055_2092"/>
<gene>
    <name evidence="2" type="ORF">SAMN04488055_2092</name>
</gene>
<dbReference type="Proteomes" id="UP000185003">
    <property type="component" value="Unassembled WGS sequence"/>
</dbReference>
<dbReference type="Pfam" id="PF10137">
    <property type="entry name" value="CAP12-PCTIR_TIR"/>
    <property type="match status" value="1"/>
</dbReference>
<dbReference type="AlphaFoldDB" id="A0A1N6F9A6"/>